<evidence type="ECO:0000313" key="2">
    <source>
        <dbReference type="EMBL" id="KRM60634.1"/>
    </source>
</evidence>
<protein>
    <recommendedName>
        <fullName evidence="4">Small integral membrane protein</fullName>
    </recommendedName>
</protein>
<keyword evidence="1" id="KW-1133">Transmembrane helix</keyword>
<evidence type="ECO:0008006" key="4">
    <source>
        <dbReference type="Google" id="ProtNLM"/>
    </source>
</evidence>
<keyword evidence="1" id="KW-0812">Transmembrane</keyword>
<dbReference type="Proteomes" id="UP000051733">
    <property type="component" value="Unassembled WGS sequence"/>
</dbReference>
<dbReference type="AlphaFoldDB" id="A0A0R2A262"/>
<proteinExistence type="predicted"/>
<dbReference type="PATRIC" id="fig|1423813.3.peg.451"/>
<dbReference type="RefSeq" id="WP_057780356.1">
    <property type="nucleotide sequence ID" value="NZ_AYYY01000062.1"/>
</dbReference>
<accession>A0A0R2A262</accession>
<sequence>MKWTYTGAIGALIIVASWLQWGFFAMLVCVLAVVLGLIIGWWLDVRQFSIRAWLQKIVNRLSD</sequence>
<feature type="transmembrane region" description="Helical" evidence="1">
    <location>
        <begin position="20"/>
        <end position="43"/>
    </location>
</feature>
<dbReference type="STRING" id="1423813.FC26_GL000442"/>
<keyword evidence="3" id="KW-1185">Reference proteome</keyword>
<organism evidence="2 3">
    <name type="scientific">Paucilactobacillus vaccinostercus DSM 20634</name>
    <dbReference type="NCBI Taxonomy" id="1423813"/>
    <lineage>
        <taxon>Bacteria</taxon>
        <taxon>Bacillati</taxon>
        <taxon>Bacillota</taxon>
        <taxon>Bacilli</taxon>
        <taxon>Lactobacillales</taxon>
        <taxon>Lactobacillaceae</taxon>
        <taxon>Paucilactobacillus</taxon>
    </lineage>
</organism>
<evidence type="ECO:0000256" key="1">
    <source>
        <dbReference type="SAM" id="Phobius"/>
    </source>
</evidence>
<dbReference type="OrthoDB" id="2328993at2"/>
<reference evidence="2 3" key="1">
    <citation type="journal article" date="2015" name="Genome Announc.">
        <title>Expanding the biotechnology potential of lactobacilli through comparative genomics of 213 strains and associated genera.</title>
        <authorList>
            <person name="Sun Z."/>
            <person name="Harris H.M."/>
            <person name="McCann A."/>
            <person name="Guo C."/>
            <person name="Argimon S."/>
            <person name="Zhang W."/>
            <person name="Yang X."/>
            <person name="Jeffery I.B."/>
            <person name="Cooney J.C."/>
            <person name="Kagawa T.F."/>
            <person name="Liu W."/>
            <person name="Song Y."/>
            <person name="Salvetti E."/>
            <person name="Wrobel A."/>
            <person name="Rasinkangas P."/>
            <person name="Parkhill J."/>
            <person name="Rea M.C."/>
            <person name="O'Sullivan O."/>
            <person name="Ritari J."/>
            <person name="Douillard F.P."/>
            <person name="Paul Ross R."/>
            <person name="Yang R."/>
            <person name="Briner A.E."/>
            <person name="Felis G.E."/>
            <person name="de Vos W.M."/>
            <person name="Barrangou R."/>
            <person name="Klaenhammer T.R."/>
            <person name="Caufield P.W."/>
            <person name="Cui Y."/>
            <person name="Zhang H."/>
            <person name="O'Toole P.W."/>
        </authorList>
    </citation>
    <scope>NUCLEOTIDE SEQUENCE [LARGE SCALE GENOMIC DNA]</scope>
    <source>
        <strain evidence="2 3">DSM 20634</strain>
    </source>
</reference>
<gene>
    <name evidence="2" type="ORF">FC26_GL000442</name>
</gene>
<dbReference type="EMBL" id="AYYY01000062">
    <property type="protein sequence ID" value="KRM60634.1"/>
    <property type="molecule type" value="Genomic_DNA"/>
</dbReference>
<name>A0A0R2A262_9LACO</name>
<evidence type="ECO:0000313" key="3">
    <source>
        <dbReference type="Proteomes" id="UP000051733"/>
    </source>
</evidence>
<comment type="caution">
    <text evidence="2">The sequence shown here is derived from an EMBL/GenBank/DDBJ whole genome shotgun (WGS) entry which is preliminary data.</text>
</comment>
<keyword evidence="1" id="KW-0472">Membrane</keyword>